<sequence>MAPLESLPAVSAKDKENDPPARQVHSLCAECAAEPTVKRNTAVTQSVEDFVYSKREKVDAFLEQNNLMSNWEPRPVTFIFDPEESGSACEACRRSGRYDHALDFAYVGVEGHTVFLSELDPEAPVCARTPVVANIWEPWPGWDQFIGNGVDRDRKPLPKRRKKDSVSRALE</sequence>
<dbReference type="EMBL" id="JACAZE010000010">
    <property type="protein sequence ID" value="KAF7305413.1"/>
    <property type="molecule type" value="Genomic_DNA"/>
</dbReference>
<feature type="region of interest" description="Disordered" evidence="1">
    <location>
        <begin position="1"/>
        <end position="23"/>
    </location>
</feature>
<feature type="region of interest" description="Disordered" evidence="1">
    <location>
        <begin position="150"/>
        <end position="171"/>
    </location>
</feature>
<dbReference type="AlphaFoldDB" id="A0A8H6STA6"/>
<organism evidence="2 3">
    <name type="scientific">Mycena chlorophos</name>
    <name type="common">Agaric fungus</name>
    <name type="synonym">Agaricus chlorophos</name>
    <dbReference type="NCBI Taxonomy" id="658473"/>
    <lineage>
        <taxon>Eukaryota</taxon>
        <taxon>Fungi</taxon>
        <taxon>Dikarya</taxon>
        <taxon>Basidiomycota</taxon>
        <taxon>Agaricomycotina</taxon>
        <taxon>Agaricomycetes</taxon>
        <taxon>Agaricomycetidae</taxon>
        <taxon>Agaricales</taxon>
        <taxon>Marasmiineae</taxon>
        <taxon>Mycenaceae</taxon>
        <taxon>Mycena</taxon>
    </lineage>
</organism>
<proteinExistence type="predicted"/>
<keyword evidence="3" id="KW-1185">Reference proteome</keyword>
<evidence type="ECO:0000313" key="3">
    <source>
        <dbReference type="Proteomes" id="UP000613580"/>
    </source>
</evidence>
<comment type="caution">
    <text evidence="2">The sequence shown here is derived from an EMBL/GenBank/DDBJ whole genome shotgun (WGS) entry which is preliminary data.</text>
</comment>
<name>A0A8H6STA6_MYCCL</name>
<protein>
    <submittedName>
        <fullName evidence="2">Uncharacterized protein</fullName>
    </submittedName>
</protein>
<dbReference type="Proteomes" id="UP000613580">
    <property type="component" value="Unassembled WGS sequence"/>
</dbReference>
<accession>A0A8H6STA6</accession>
<evidence type="ECO:0000256" key="1">
    <source>
        <dbReference type="SAM" id="MobiDB-lite"/>
    </source>
</evidence>
<gene>
    <name evidence="2" type="ORF">HMN09_00793700</name>
</gene>
<reference evidence="2" key="1">
    <citation type="submission" date="2020-05" db="EMBL/GenBank/DDBJ databases">
        <title>Mycena genomes resolve the evolution of fungal bioluminescence.</title>
        <authorList>
            <person name="Tsai I.J."/>
        </authorList>
    </citation>
    <scope>NUCLEOTIDE SEQUENCE</scope>
    <source>
        <strain evidence="2">110903Hualien_Pintung</strain>
    </source>
</reference>
<evidence type="ECO:0000313" key="2">
    <source>
        <dbReference type="EMBL" id="KAF7305413.1"/>
    </source>
</evidence>